<dbReference type="InterPro" id="IPR039881">
    <property type="entry name" value="PCIF1-like"/>
</dbReference>
<sequence length="459" mass="52052">MKALLLQIIKKHRPKKAQKVLKSPSSTTKRGRKPKLKDGDNKKDKDKESNSKKKTIRPKVKQVFEDDETEEEDNLPDEIYDEPMKDVEMLNIKATTAADMSSAYGFDKISGGTLNKLDENPITLAKSSSYDHHQHSATAHHFDHSNEQNYLGSLYNNNNMNLISSSSTSAFSSVSTAMLHNQFGANHLTTSLPSYNMTSSNLQQHHGHTMANEMNSGPPPPPPTSSLVNIPVSPTTPTAPVPPTPLHHHGHQSLLSPPQNQNNSSAATIANDPSHDLPNELLQQGWRKIWSKREGRFYFYNKNTNQSIWEMPKLSNIFDPMTDPLGIQSANNPPVSQFHPPIHSDHVAPPIYQTLNPAFTPFAQHKIDVMSNDKKTMIGPFDFEIEPNCYIWEGSFFYYFHPHPDIELARYNFVHKLRQQYWESCRTRQTIDPPKDSFTKWILERKIIDKGCDPILPSD</sequence>
<dbReference type="InterPro" id="IPR001202">
    <property type="entry name" value="WW_dom"/>
</dbReference>
<dbReference type="CDD" id="cd00201">
    <property type="entry name" value="WW"/>
    <property type="match status" value="1"/>
</dbReference>
<feature type="compositionally biased region" description="Basic and acidic residues" evidence="1">
    <location>
        <begin position="36"/>
        <end position="51"/>
    </location>
</feature>
<dbReference type="PANTHER" id="PTHR21727">
    <property type="entry name" value="PHOSPHORYLATED CTD INTERACTING FACTOR 1"/>
    <property type="match status" value="1"/>
</dbReference>
<feature type="region of interest" description="Disordered" evidence="1">
    <location>
        <begin position="9"/>
        <end position="77"/>
    </location>
</feature>
<organism evidence="3 4">
    <name type="scientific">Euroglyphus maynei</name>
    <name type="common">Mayne's house dust mite</name>
    <dbReference type="NCBI Taxonomy" id="6958"/>
    <lineage>
        <taxon>Eukaryota</taxon>
        <taxon>Metazoa</taxon>
        <taxon>Ecdysozoa</taxon>
        <taxon>Arthropoda</taxon>
        <taxon>Chelicerata</taxon>
        <taxon>Arachnida</taxon>
        <taxon>Acari</taxon>
        <taxon>Acariformes</taxon>
        <taxon>Sarcoptiformes</taxon>
        <taxon>Astigmata</taxon>
        <taxon>Psoroptidia</taxon>
        <taxon>Analgoidea</taxon>
        <taxon>Pyroglyphidae</taxon>
        <taxon>Pyroglyphinae</taxon>
        <taxon>Euroglyphus</taxon>
    </lineage>
</organism>
<feature type="domain" description="WW" evidence="2">
    <location>
        <begin position="280"/>
        <end position="314"/>
    </location>
</feature>
<feature type="compositionally biased region" description="Basic residues" evidence="1">
    <location>
        <begin position="9"/>
        <end position="19"/>
    </location>
</feature>
<dbReference type="SUPFAM" id="SSF51045">
    <property type="entry name" value="WW domain"/>
    <property type="match status" value="1"/>
</dbReference>
<dbReference type="FunFam" id="2.20.70.10:FF:000036">
    <property type="entry name" value="Phosphorylated CTD-interacting factor 1"/>
    <property type="match status" value="1"/>
</dbReference>
<dbReference type="AlphaFoldDB" id="A0A1Y3BLM8"/>
<dbReference type="InterPro" id="IPR036020">
    <property type="entry name" value="WW_dom_sf"/>
</dbReference>
<dbReference type="GO" id="GO:0016422">
    <property type="term" value="F:mRNA (2'-O-methyladenosine-N6-)-methyltransferase activity"/>
    <property type="evidence" value="ECO:0007669"/>
    <property type="project" value="InterPro"/>
</dbReference>
<feature type="compositionally biased region" description="Polar residues" evidence="1">
    <location>
        <begin position="253"/>
        <end position="268"/>
    </location>
</feature>
<evidence type="ECO:0000313" key="3">
    <source>
        <dbReference type="EMBL" id="OTF81901.1"/>
    </source>
</evidence>
<feature type="compositionally biased region" description="Acidic residues" evidence="1">
    <location>
        <begin position="65"/>
        <end position="77"/>
    </location>
</feature>
<proteinExistence type="predicted"/>
<dbReference type="Pfam" id="PF00397">
    <property type="entry name" value="WW"/>
    <property type="match status" value="1"/>
</dbReference>
<reference evidence="3 4" key="1">
    <citation type="submission" date="2017-03" db="EMBL/GenBank/DDBJ databases">
        <title>Genome Survey of Euroglyphus maynei.</title>
        <authorList>
            <person name="Arlian L.G."/>
            <person name="Morgan M.S."/>
            <person name="Rider S.D."/>
        </authorList>
    </citation>
    <scope>NUCLEOTIDE SEQUENCE [LARGE SCALE GENOMIC DNA]</scope>
    <source>
        <strain evidence="3">Arlian Lab</strain>
        <tissue evidence="3">Whole body</tissue>
    </source>
</reference>
<dbReference type="Proteomes" id="UP000194236">
    <property type="component" value="Unassembled WGS sequence"/>
</dbReference>
<evidence type="ECO:0000256" key="1">
    <source>
        <dbReference type="SAM" id="MobiDB-lite"/>
    </source>
</evidence>
<dbReference type="PANTHER" id="PTHR21727:SF0">
    <property type="entry name" value="MRNA (2'-O-METHYLADENOSINE-N(6)-)-METHYLTRANSFERASE"/>
    <property type="match status" value="1"/>
</dbReference>
<accession>A0A1Y3BLM8</accession>
<feature type="non-terminal residue" evidence="3">
    <location>
        <position position="459"/>
    </location>
</feature>
<dbReference type="GO" id="GO:0099122">
    <property type="term" value="F:RNA polymerase II C-terminal domain binding"/>
    <property type="evidence" value="ECO:0007669"/>
    <property type="project" value="InterPro"/>
</dbReference>
<dbReference type="SMART" id="SM00456">
    <property type="entry name" value="WW"/>
    <property type="match status" value="1"/>
</dbReference>
<name>A0A1Y3BLM8_EURMA</name>
<keyword evidence="4" id="KW-1185">Reference proteome</keyword>
<evidence type="ECO:0000313" key="4">
    <source>
        <dbReference type="Proteomes" id="UP000194236"/>
    </source>
</evidence>
<gene>
    <name evidence="3" type="ORF">BLA29_004743</name>
</gene>
<protein>
    <recommendedName>
        <fullName evidence="2">WW domain-containing protein</fullName>
    </recommendedName>
</protein>
<feature type="region of interest" description="Disordered" evidence="1">
    <location>
        <begin position="198"/>
        <end position="276"/>
    </location>
</feature>
<dbReference type="Gene3D" id="2.20.70.10">
    <property type="match status" value="1"/>
</dbReference>
<dbReference type="OrthoDB" id="193787at2759"/>
<dbReference type="EMBL" id="MUJZ01011198">
    <property type="protein sequence ID" value="OTF81901.1"/>
    <property type="molecule type" value="Genomic_DNA"/>
</dbReference>
<dbReference type="GO" id="GO:0005634">
    <property type="term" value="C:nucleus"/>
    <property type="evidence" value="ECO:0007669"/>
    <property type="project" value="TreeGrafter"/>
</dbReference>
<comment type="caution">
    <text evidence="3">The sequence shown here is derived from an EMBL/GenBank/DDBJ whole genome shotgun (WGS) entry which is preliminary data.</text>
</comment>
<dbReference type="PROSITE" id="PS50020">
    <property type="entry name" value="WW_DOMAIN_2"/>
    <property type="match status" value="1"/>
</dbReference>
<evidence type="ECO:0000259" key="2">
    <source>
        <dbReference type="PROSITE" id="PS50020"/>
    </source>
</evidence>